<feature type="compositionally biased region" description="Polar residues" evidence="12">
    <location>
        <begin position="18"/>
        <end position="30"/>
    </location>
</feature>
<dbReference type="AlphaFoldDB" id="A0A2P6NBD5"/>
<dbReference type="InterPro" id="IPR011009">
    <property type="entry name" value="Kinase-like_dom_sf"/>
</dbReference>
<comment type="catalytic activity">
    <reaction evidence="10">
        <text>L-threonyl-[protein] + ATP = O-phospho-L-threonyl-[protein] + ADP + H(+)</text>
        <dbReference type="Rhea" id="RHEA:46608"/>
        <dbReference type="Rhea" id="RHEA-COMP:11060"/>
        <dbReference type="Rhea" id="RHEA-COMP:11605"/>
        <dbReference type="ChEBI" id="CHEBI:15378"/>
        <dbReference type="ChEBI" id="CHEBI:30013"/>
        <dbReference type="ChEBI" id="CHEBI:30616"/>
        <dbReference type="ChEBI" id="CHEBI:61977"/>
        <dbReference type="ChEBI" id="CHEBI:456216"/>
        <dbReference type="EC" id="2.7.11.1"/>
    </reaction>
</comment>
<evidence type="ECO:0000256" key="3">
    <source>
        <dbReference type="ARBA" id="ARBA00012513"/>
    </source>
</evidence>
<feature type="domain" description="Protein kinase" evidence="13">
    <location>
        <begin position="339"/>
        <end position="593"/>
    </location>
</feature>
<comment type="catalytic activity">
    <reaction evidence="11">
        <text>L-seryl-[protein] + ATP = O-phospho-L-seryl-[protein] + ADP + H(+)</text>
        <dbReference type="Rhea" id="RHEA:17989"/>
        <dbReference type="Rhea" id="RHEA-COMP:9863"/>
        <dbReference type="Rhea" id="RHEA-COMP:11604"/>
        <dbReference type="ChEBI" id="CHEBI:15378"/>
        <dbReference type="ChEBI" id="CHEBI:29999"/>
        <dbReference type="ChEBI" id="CHEBI:30616"/>
        <dbReference type="ChEBI" id="CHEBI:83421"/>
        <dbReference type="ChEBI" id="CHEBI:456216"/>
        <dbReference type="EC" id="2.7.11.1"/>
    </reaction>
</comment>
<comment type="cofactor">
    <cofactor evidence="1">
        <name>Mg(2+)</name>
        <dbReference type="ChEBI" id="CHEBI:18420"/>
    </cofactor>
</comment>
<dbReference type="CDD" id="cd06614">
    <property type="entry name" value="STKc_PAK"/>
    <property type="match status" value="1"/>
</dbReference>
<dbReference type="GO" id="GO:0106310">
    <property type="term" value="F:protein serine kinase activity"/>
    <property type="evidence" value="ECO:0007669"/>
    <property type="project" value="RHEA"/>
</dbReference>
<dbReference type="FunCoup" id="A0A2P6NBD5">
    <property type="interactions" value="67"/>
</dbReference>
<keyword evidence="5" id="KW-0808">Transferase</keyword>
<dbReference type="FunFam" id="1.10.510.10:FF:000802">
    <property type="entry name" value="Serine/threonine protein kinase"/>
    <property type="match status" value="1"/>
</dbReference>
<evidence type="ECO:0000256" key="10">
    <source>
        <dbReference type="ARBA" id="ARBA00047899"/>
    </source>
</evidence>
<organism evidence="15 16">
    <name type="scientific">Planoprotostelium fungivorum</name>
    <dbReference type="NCBI Taxonomy" id="1890364"/>
    <lineage>
        <taxon>Eukaryota</taxon>
        <taxon>Amoebozoa</taxon>
        <taxon>Evosea</taxon>
        <taxon>Variosea</taxon>
        <taxon>Cavosteliida</taxon>
        <taxon>Cavosteliaceae</taxon>
        <taxon>Planoprotostelium</taxon>
    </lineage>
</organism>
<dbReference type="SUPFAM" id="SSF56112">
    <property type="entry name" value="Protein kinase-like (PK-like)"/>
    <property type="match status" value="1"/>
</dbReference>
<sequence>MSSAPTGPRPNPGGALVKNNSLMNSASAPSQGPRPGGPPLAQSQGANNAAKPRYTLTPGTNINGANKGVLPPTPGTAQPTVISSNSTVITSSVSAPASAPASAPIPVSKTPPGMLNMTGSGTHQAKTIAGSPSLNNRTSSEKGTVVSKVASSGNVGEENPDSPRRRKDTLTGAEKPPTTATSNTDTRSSDESGGFKLKSVFKAMTNTFKKEKDRPAHSAPDTLEIGTPFNVQHNIHVDFNSTTGFEGLPPEWEVLLTTSGIKKDQVMENPDAVLDALKFHDQYTKQNESNVAKPMGARPAAPMSAPKAQLDDGTTVPLPENREVSLQDLLSKEDPNVIYKDTRKVGEGAAGEVFLARDSRTNDMLAIKKMPINQQNVKLLTTEIGIMKSSIHPNIVRYFESYMVNDTIWVAMEYMTGGCLTEILEQHIHGVRMTEEQIALVSLSSLRGLSYIHSLHRIHRDIKSDNILLNGDGSVKLADFGYAAQLTVEKSKRNTIVGTPYWMAPELIRGQNYDQKVDIWSLGIMCMEMAEGEPPYMDFPPLRALFLITTKGIPPLKEANRWTPEFKDFVAKCLDKEAESRLDANEMLKHPFLRRAAPPSELNRLIKESRLSKERNSQVPLVF</sequence>
<dbReference type="InParanoid" id="A0A2P6NBD5"/>
<dbReference type="InterPro" id="IPR051931">
    <property type="entry name" value="PAK3-like"/>
</dbReference>
<keyword evidence="4" id="KW-0723">Serine/threonine-protein kinase</keyword>
<evidence type="ECO:0000256" key="5">
    <source>
        <dbReference type="ARBA" id="ARBA00022679"/>
    </source>
</evidence>
<evidence type="ECO:0000313" key="15">
    <source>
        <dbReference type="EMBL" id="PRP81253.1"/>
    </source>
</evidence>
<feature type="compositionally biased region" description="Low complexity" evidence="12">
    <location>
        <begin position="80"/>
        <end position="108"/>
    </location>
</feature>
<dbReference type="Pfam" id="PF00786">
    <property type="entry name" value="PBD"/>
    <property type="match status" value="1"/>
</dbReference>
<dbReference type="OrthoDB" id="2914378at2759"/>
<dbReference type="SMART" id="SM00220">
    <property type="entry name" value="S_TKc"/>
    <property type="match status" value="1"/>
</dbReference>
<evidence type="ECO:0000313" key="16">
    <source>
        <dbReference type="Proteomes" id="UP000241769"/>
    </source>
</evidence>
<comment type="similarity">
    <text evidence="2">Belongs to the protein kinase superfamily. STE Ser/Thr protein kinase family. STE20 subfamily.</text>
</comment>
<keyword evidence="16" id="KW-1185">Reference proteome</keyword>
<accession>A0A2P6NBD5</accession>
<dbReference type="EMBL" id="MDYQ01000129">
    <property type="protein sequence ID" value="PRP81253.1"/>
    <property type="molecule type" value="Genomic_DNA"/>
</dbReference>
<feature type="compositionally biased region" description="Polar residues" evidence="12">
    <location>
        <begin position="117"/>
        <end position="142"/>
    </location>
</feature>
<dbReference type="GO" id="GO:0004674">
    <property type="term" value="F:protein serine/threonine kinase activity"/>
    <property type="evidence" value="ECO:0007669"/>
    <property type="project" value="UniProtKB-KW"/>
</dbReference>
<dbReference type="Gene3D" id="3.90.810.10">
    <property type="entry name" value="CRIB domain"/>
    <property type="match status" value="1"/>
</dbReference>
<evidence type="ECO:0000256" key="1">
    <source>
        <dbReference type="ARBA" id="ARBA00001946"/>
    </source>
</evidence>
<keyword evidence="6" id="KW-0547">Nucleotide-binding</keyword>
<dbReference type="PANTHER" id="PTHR45832">
    <property type="entry name" value="SERINE/THREONINE-PROTEIN KINASE SAMKA-RELATED-RELATED"/>
    <property type="match status" value="1"/>
</dbReference>
<evidence type="ECO:0000259" key="14">
    <source>
        <dbReference type="PROSITE" id="PS50108"/>
    </source>
</evidence>
<evidence type="ECO:0000256" key="11">
    <source>
        <dbReference type="ARBA" id="ARBA00048679"/>
    </source>
</evidence>
<dbReference type="Gene3D" id="1.10.510.10">
    <property type="entry name" value="Transferase(Phosphotransferase) domain 1"/>
    <property type="match status" value="1"/>
</dbReference>
<keyword evidence="9" id="KW-0460">Magnesium</keyword>
<gene>
    <name evidence="15" type="ORF">PROFUN_02087</name>
</gene>
<evidence type="ECO:0000256" key="8">
    <source>
        <dbReference type="ARBA" id="ARBA00022840"/>
    </source>
</evidence>
<dbReference type="EC" id="2.7.11.1" evidence="3"/>
<evidence type="ECO:0000259" key="13">
    <source>
        <dbReference type="PROSITE" id="PS50011"/>
    </source>
</evidence>
<feature type="region of interest" description="Disordered" evidence="12">
    <location>
        <begin position="293"/>
        <end position="318"/>
    </location>
</feature>
<feature type="domain" description="CRIB" evidence="14">
    <location>
        <begin position="225"/>
        <end position="238"/>
    </location>
</feature>
<dbReference type="STRING" id="1890364.A0A2P6NBD5"/>
<keyword evidence="8" id="KW-0067">ATP-binding</keyword>
<dbReference type="CDD" id="cd01093">
    <property type="entry name" value="CRIB_PAK_like"/>
    <property type="match status" value="1"/>
</dbReference>
<evidence type="ECO:0000256" key="7">
    <source>
        <dbReference type="ARBA" id="ARBA00022777"/>
    </source>
</evidence>
<dbReference type="InterPro" id="IPR000719">
    <property type="entry name" value="Prot_kinase_dom"/>
</dbReference>
<dbReference type="PROSITE" id="PS50108">
    <property type="entry name" value="CRIB"/>
    <property type="match status" value="1"/>
</dbReference>
<evidence type="ECO:0000256" key="4">
    <source>
        <dbReference type="ARBA" id="ARBA00022527"/>
    </source>
</evidence>
<keyword evidence="7" id="KW-0418">Kinase</keyword>
<evidence type="ECO:0000256" key="2">
    <source>
        <dbReference type="ARBA" id="ARBA00008874"/>
    </source>
</evidence>
<feature type="region of interest" description="Disordered" evidence="12">
    <location>
        <begin position="1"/>
        <end position="193"/>
    </location>
</feature>
<dbReference type="SMART" id="SM00285">
    <property type="entry name" value="PBD"/>
    <property type="match status" value="1"/>
</dbReference>
<dbReference type="Pfam" id="PF00069">
    <property type="entry name" value="Pkinase"/>
    <property type="match status" value="1"/>
</dbReference>
<dbReference type="InterPro" id="IPR000095">
    <property type="entry name" value="CRIB_dom"/>
</dbReference>
<dbReference type="PROSITE" id="PS50011">
    <property type="entry name" value="PROTEIN_KINASE_DOM"/>
    <property type="match status" value="1"/>
</dbReference>
<evidence type="ECO:0000256" key="6">
    <source>
        <dbReference type="ARBA" id="ARBA00022741"/>
    </source>
</evidence>
<proteinExistence type="inferred from homology"/>
<dbReference type="Proteomes" id="UP000241769">
    <property type="component" value="Unassembled WGS sequence"/>
</dbReference>
<protein>
    <recommendedName>
        <fullName evidence="3">non-specific serine/threonine protein kinase</fullName>
        <ecNumber evidence="3">2.7.11.1</ecNumber>
    </recommendedName>
</protein>
<dbReference type="InterPro" id="IPR036936">
    <property type="entry name" value="CRIB_dom_sf"/>
</dbReference>
<name>A0A2P6NBD5_9EUKA</name>
<evidence type="ECO:0000256" key="9">
    <source>
        <dbReference type="ARBA" id="ARBA00022842"/>
    </source>
</evidence>
<dbReference type="InterPro" id="IPR033923">
    <property type="entry name" value="PAK_BD"/>
</dbReference>
<dbReference type="Gene3D" id="3.30.200.20">
    <property type="entry name" value="Phosphorylase Kinase, domain 1"/>
    <property type="match status" value="1"/>
</dbReference>
<dbReference type="GO" id="GO:0005524">
    <property type="term" value="F:ATP binding"/>
    <property type="evidence" value="ECO:0007669"/>
    <property type="project" value="UniProtKB-KW"/>
</dbReference>
<evidence type="ECO:0000256" key="12">
    <source>
        <dbReference type="SAM" id="MobiDB-lite"/>
    </source>
</evidence>
<reference evidence="15 16" key="1">
    <citation type="journal article" date="2018" name="Genome Biol. Evol.">
        <title>Multiple Roots of Fruiting Body Formation in Amoebozoa.</title>
        <authorList>
            <person name="Hillmann F."/>
            <person name="Forbes G."/>
            <person name="Novohradska S."/>
            <person name="Ferling I."/>
            <person name="Riege K."/>
            <person name="Groth M."/>
            <person name="Westermann M."/>
            <person name="Marz M."/>
            <person name="Spaller T."/>
            <person name="Winckler T."/>
            <person name="Schaap P."/>
            <person name="Glockner G."/>
        </authorList>
    </citation>
    <scope>NUCLEOTIDE SEQUENCE [LARGE SCALE GENOMIC DNA]</scope>
    <source>
        <strain evidence="15 16">Jena</strain>
    </source>
</reference>
<dbReference type="PANTHER" id="PTHR45832:SF22">
    <property type="entry name" value="SERINE_THREONINE-PROTEIN KINASE SAMKA-RELATED"/>
    <property type="match status" value="1"/>
</dbReference>
<comment type="caution">
    <text evidence="15">The sequence shown here is derived from an EMBL/GenBank/DDBJ whole genome shotgun (WGS) entry which is preliminary data.</text>
</comment>